<reference evidence="1" key="2">
    <citation type="journal article" date="2015" name="Fish Shellfish Immunol.">
        <title>Early steps in the European eel (Anguilla anguilla)-Vibrio vulnificus interaction in the gills: Role of the RtxA13 toxin.</title>
        <authorList>
            <person name="Callol A."/>
            <person name="Pajuelo D."/>
            <person name="Ebbesson L."/>
            <person name="Teles M."/>
            <person name="MacKenzie S."/>
            <person name="Amaro C."/>
        </authorList>
    </citation>
    <scope>NUCLEOTIDE SEQUENCE</scope>
</reference>
<sequence>MITLHRQTAWYR</sequence>
<protein>
    <submittedName>
        <fullName evidence="1">Uncharacterized protein</fullName>
    </submittedName>
</protein>
<evidence type="ECO:0000313" key="1">
    <source>
        <dbReference type="EMBL" id="JAH08355.1"/>
    </source>
</evidence>
<organism evidence="1">
    <name type="scientific">Anguilla anguilla</name>
    <name type="common">European freshwater eel</name>
    <name type="synonym">Muraena anguilla</name>
    <dbReference type="NCBI Taxonomy" id="7936"/>
    <lineage>
        <taxon>Eukaryota</taxon>
        <taxon>Metazoa</taxon>
        <taxon>Chordata</taxon>
        <taxon>Craniata</taxon>
        <taxon>Vertebrata</taxon>
        <taxon>Euteleostomi</taxon>
        <taxon>Actinopterygii</taxon>
        <taxon>Neopterygii</taxon>
        <taxon>Teleostei</taxon>
        <taxon>Anguilliformes</taxon>
        <taxon>Anguillidae</taxon>
        <taxon>Anguilla</taxon>
    </lineage>
</organism>
<reference evidence="1" key="1">
    <citation type="submission" date="2014-11" db="EMBL/GenBank/DDBJ databases">
        <authorList>
            <person name="Amaro Gonzalez C."/>
        </authorList>
    </citation>
    <scope>NUCLEOTIDE SEQUENCE</scope>
</reference>
<dbReference type="EMBL" id="GBXM01100222">
    <property type="protein sequence ID" value="JAH08355.1"/>
    <property type="molecule type" value="Transcribed_RNA"/>
</dbReference>
<name>A0A0E9PW95_ANGAN</name>
<accession>A0A0E9PW95</accession>
<proteinExistence type="predicted"/>